<dbReference type="GO" id="GO:0045454">
    <property type="term" value="P:cell redox homeostasis"/>
    <property type="evidence" value="ECO:0007669"/>
    <property type="project" value="TreeGrafter"/>
</dbReference>
<comment type="similarity">
    <text evidence="9">Belongs to the peroxiredoxin family. BCP/PrxQ subfamily.</text>
</comment>
<dbReference type="InterPro" id="IPR036249">
    <property type="entry name" value="Thioredoxin-like_sf"/>
</dbReference>
<keyword evidence="6" id="KW-1015">Disulfide bond</keyword>
<evidence type="ECO:0000256" key="2">
    <source>
        <dbReference type="ARBA" id="ARBA00013017"/>
    </source>
</evidence>
<dbReference type="SUPFAM" id="SSF52833">
    <property type="entry name" value="Thioredoxin-like"/>
    <property type="match status" value="1"/>
</dbReference>
<keyword evidence="15" id="KW-1185">Reference proteome</keyword>
<evidence type="ECO:0000313" key="14">
    <source>
        <dbReference type="EMBL" id="TDP57787.1"/>
    </source>
</evidence>
<protein>
    <recommendedName>
        <fullName evidence="2">thioredoxin-dependent peroxiredoxin</fullName>
        <ecNumber evidence="2">1.11.1.24</ecNumber>
    </recommendedName>
    <alternativeName>
        <fullName evidence="8">Thioredoxin peroxidase</fullName>
    </alternativeName>
    <alternativeName>
        <fullName evidence="10">Thioredoxin-dependent peroxiredoxin Bcp</fullName>
    </alternativeName>
</protein>
<evidence type="ECO:0000256" key="9">
    <source>
        <dbReference type="ARBA" id="ARBA00038489"/>
    </source>
</evidence>
<dbReference type="PROSITE" id="PS51352">
    <property type="entry name" value="THIOREDOXIN_2"/>
    <property type="match status" value="1"/>
</dbReference>
<dbReference type="AlphaFoldDB" id="A0A4R6Q708"/>
<dbReference type="InterPro" id="IPR000866">
    <property type="entry name" value="AhpC/TSA"/>
</dbReference>
<keyword evidence="3" id="KW-0575">Peroxidase</keyword>
<evidence type="ECO:0000256" key="1">
    <source>
        <dbReference type="ARBA" id="ARBA00003330"/>
    </source>
</evidence>
<keyword evidence="12" id="KW-0732">Signal</keyword>
<gene>
    <name evidence="14" type="ORF">BC748_2604</name>
</gene>
<comment type="catalytic activity">
    <reaction evidence="11">
        <text>a hydroperoxide + [thioredoxin]-dithiol = an alcohol + [thioredoxin]-disulfide + H2O</text>
        <dbReference type="Rhea" id="RHEA:62620"/>
        <dbReference type="Rhea" id="RHEA-COMP:10698"/>
        <dbReference type="Rhea" id="RHEA-COMP:10700"/>
        <dbReference type="ChEBI" id="CHEBI:15377"/>
        <dbReference type="ChEBI" id="CHEBI:29950"/>
        <dbReference type="ChEBI" id="CHEBI:30879"/>
        <dbReference type="ChEBI" id="CHEBI:35924"/>
        <dbReference type="ChEBI" id="CHEBI:50058"/>
        <dbReference type="EC" id="1.11.1.24"/>
    </reaction>
</comment>
<evidence type="ECO:0000256" key="5">
    <source>
        <dbReference type="ARBA" id="ARBA00023002"/>
    </source>
</evidence>
<feature type="domain" description="Thioredoxin" evidence="13">
    <location>
        <begin position="31"/>
        <end position="197"/>
    </location>
</feature>
<organism evidence="14 15">
    <name type="scientific">Flavobacterium dankookense</name>
    <dbReference type="NCBI Taxonomy" id="706186"/>
    <lineage>
        <taxon>Bacteria</taxon>
        <taxon>Pseudomonadati</taxon>
        <taxon>Bacteroidota</taxon>
        <taxon>Flavobacteriia</taxon>
        <taxon>Flavobacteriales</taxon>
        <taxon>Flavobacteriaceae</taxon>
        <taxon>Flavobacterium</taxon>
    </lineage>
</organism>
<dbReference type="GO" id="GO:0034599">
    <property type="term" value="P:cellular response to oxidative stress"/>
    <property type="evidence" value="ECO:0007669"/>
    <property type="project" value="TreeGrafter"/>
</dbReference>
<evidence type="ECO:0000256" key="10">
    <source>
        <dbReference type="ARBA" id="ARBA00042639"/>
    </source>
</evidence>
<evidence type="ECO:0000313" key="15">
    <source>
        <dbReference type="Proteomes" id="UP000295260"/>
    </source>
</evidence>
<dbReference type="EC" id="1.11.1.24" evidence="2"/>
<evidence type="ECO:0000256" key="7">
    <source>
        <dbReference type="ARBA" id="ARBA00023284"/>
    </source>
</evidence>
<keyword evidence="5" id="KW-0560">Oxidoreductase</keyword>
<dbReference type="PANTHER" id="PTHR42801">
    <property type="entry name" value="THIOREDOXIN-DEPENDENT PEROXIDE REDUCTASE"/>
    <property type="match status" value="1"/>
</dbReference>
<accession>A0A4R6Q708</accession>
<feature type="chain" id="PRO_5020403970" description="thioredoxin-dependent peroxiredoxin" evidence="12">
    <location>
        <begin position="18"/>
        <end position="197"/>
    </location>
</feature>
<dbReference type="InterPro" id="IPR050924">
    <property type="entry name" value="Peroxiredoxin_BCP/PrxQ"/>
</dbReference>
<dbReference type="Pfam" id="PF00578">
    <property type="entry name" value="AhpC-TSA"/>
    <property type="match status" value="1"/>
</dbReference>
<dbReference type="Gene3D" id="3.40.30.10">
    <property type="entry name" value="Glutaredoxin"/>
    <property type="match status" value="1"/>
</dbReference>
<keyword evidence="4" id="KW-0049">Antioxidant</keyword>
<sequence length="197" mass="21909">MKRVFLFLFFVSNSLIAQSNLPSSASDISPLLIGENVPNLSLKDTNGKSVNFSDLISSKKTILVFYRGGWCPYCNTHLSALAETELQLIAQGYQIVAISPDSPKSLMETQTKEKLNYTLLSDSDGEFAKAFGIAFQAPENYGKYLKKSSENLNTELYIPVPSLFILNQSGTIIFEYISPDYKQRITNDLLLSVVKSL</sequence>
<dbReference type="GO" id="GO:0008379">
    <property type="term" value="F:thioredoxin peroxidase activity"/>
    <property type="evidence" value="ECO:0007669"/>
    <property type="project" value="TreeGrafter"/>
</dbReference>
<dbReference type="InterPro" id="IPR013766">
    <property type="entry name" value="Thioredoxin_domain"/>
</dbReference>
<dbReference type="Proteomes" id="UP000295260">
    <property type="component" value="Unassembled WGS sequence"/>
</dbReference>
<feature type="signal peptide" evidence="12">
    <location>
        <begin position="1"/>
        <end position="17"/>
    </location>
</feature>
<evidence type="ECO:0000256" key="11">
    <source>
        <dbReference type="ARBA" id="ARBA00049091"/>
    </source>
</evidence>
<evidence type="ECO:0000256" key="6">
    <source>
        <dbReference type="ARBA" id="ARBA00023157"/>
    </source>
</evidence>
<comment type="caution">
    <text evidence="14">The sequence shown here is derived from an EMBL/GenBank/DDBJ whole genome shotgun (WGS) entry which is preliminary data.</text>
</comment>
<evidence type="ECO:0000256" key="8">
    <source>
        <dbReference type="ARBA" id="ARBA00032824"/>
    </source>
</evidence>
<evidence type="ECO:0000259" key="13">
    <source>
        <dbReference type="PROSITE" id="PS51352"/>
    </source>
</evidence>
<reference evidence="14 15" key="1">
    <citation type="submission" date="2019-03" db="EMBL/GenBank/DDBJ databases">
        <title>Genomic Encyclopedia of Archaeal and Bacterial Type Strains, Phase II (KMG-II): from individual species to whole genera.</title>
        <authorList>
            <person name="Goeker M."/>
        </authorList>
    </citation>
    <scope>NUCLEOTIDE SEQUENCE [LARGE SCALE GENOMIC DNA]</scope>
    <source>
        <strain evidence="14 15">DSM 25687</strain>
    </source>
</reference>
<evidence type="ECO:0000256" key="3">
    <source>
        <dbReference type="ARBA" id="ARBA00022559"/>
    </source>
</evidence>
<name>A0A4R6Q708_9FLAO</name>
<dbReference type="RefSeq" id="WP_162846467.1">
    <property type="nucleotide sequence ID" value="NZ_SNXR01000017.1"/>
</dbReference>
<comment type="function">
    <text evidence="1">Thiol-specific peroxidase that catalyzes the reduction of hydrogen peroxide and organic hydroperoxides to water and alcohols, respectively. Plays a role in cell protection against oxidative stress by detoxifying peroxides and as sensor of hydrogen peroxide-mediated signaling events.</text>
</comment>
<proteinExistence type="inferred from homology"/>
<dbReference type="CDD" id="cd02970">
    <property type="entry name" value="PRX_like2"/>
    <property type="match status" value="1"/>
</dbReference>
<keyword evidence="7" id="KW-0676">Redox-active center</keyword>
<dbReference type="PANTHER" id="PTHR42801:SF7">
    <property type="entry name" value="SLL1159 PROTEIN"/>
    <property type="match status" value="1"/>
</dbReference>
<evidence type="ECO:0000256" key="4">
    <source>
        <dbReference type="ARBA" id="ARBA00022862"/>
    </source>
</evidence>
<evidence type="ECO:0000256" key="12">
    <source>
        <dbReference type="SAM" id="SignalP"/>
    </source>
</evidence>
<dbReference type="EMBL" id="SNXR01000017">
    <property type="protein sequence ID" value="TDP57787.1"/>
    <property type="molecule type" value="Genomic_DNA"/>
</dbReference>
<dbReference type="GO" id="GO:0005737">
    <property type="term" value="C:cytoplasm"/>
    <property type="evidence" value="ECO:0007669"/>
    <property type="project" value="TreeGrafter"/>
</dbReference>